<name>F9QEN4_9BACT</name>
<gene>
    <name evidence="1" type="ORF">GIG_00555</name>
</gene>
<dbReference type="InterPro" id="IPR027417">
    <property type="entry name" value="P-loop_NTPase"/>
</dbReference>
<reference evidence="1 2" key="1">
    <citation type="journal article" date="2011" name="J. Bacteriol.">
        <title>Genome Sequence of Duck Pathogen Mycoplasma anatis Strain 1340.</title>
        <authorList>
            <person name="Guo Z."/>
            <person name="Chen P."/>
            <person name="Ren P."/>
            <person name="Kuang S."/>
            <person name="Zhou Z."/>
            <person name="Li Z."/>
            <person name="Liu M."/>
            <person name="Shi D."/>
            <person name="Xiao Y."/>
            <person name="Wang X."/>
            <person name="Zhou R."/>
            <person name="Jin H."/>
            <person name="Bi D."/>
        </authorList>
    </citation>
    <scope>NUCLEOTIDE SEQUENCE [LARGE SCALE GENOMIC DNA]</scope>
    <source>
        <strain evidence="1 2">1340</strain>
    </source>
</reference>
<dbReference type="Proteomes" id="UP000005055">
    <property type="component" value="Unassembled WGS sequence"/>
</dbReference>
<dbReference type="RefSeq" id="WP_006886956.1">
    <property type="nucleotide sequence ID" value="NZ_AFVJ01000044.1"/>
</dbReference>
<evidence type="ECO:0000313" key="1">
    <source>
        <dbReference type="EMBL" id="EGS28797.1"/>
    </source>
</evidence>
<organism evidence="1 2">
    <name type="scientific">Mycoplasmopsis anatis 1340</name>
    <dbReference type="NCBI Taxonomy" id="1034808"/>
    <lineage>
        <taxon>Bacteria</taxon>
        <taxon>Bacillati</taxon>
        <taxon>Mycoplasmatota</taxon>
        <taxon>Mycoplasmoidales</taxon>
        <taxon>Metamycoplasmataceae</taxon>
        <taxon>Mycoplasmopsis</taxon>
    </lineage>
</organism>
<comment type="caution">
    <text evidence="1">The sequence shown here is derived from an EMBL/GenBank/DDBJ whole genome shotgun (WGS) entry which is preliminary data.</text>
</comment>
<proteinExistence type="predicted"/>
<dbReference type="AlphaFoldDB" id="F9QEN4"/>
<dbReference type="STRING" id="1034808.GIG_00555"/>
<dbReference type="EMBL" id="AFVJ01000044">
    <property type="protein sequence ID" value="EGS28797.1"/>
    <property type="molecule type" value="Genomic_DNA"/>
</dbReference>
<sequence length="286" mass="33826">MTKYKKEIDFLSFQISKYLLTNSRQPSAFKTYEINGKNFLEKLIIFQDKFRWKSVSETINNSISSIRLNVKNKHKNKYLIISKDMYIFSEFIYILNANLTKSYEFYGVNLKSIFSDNDKSSIKNIKKLIDEIKIANADKPIIVLLENFNKINIYDKEIMNYLKNELNSLGKNILLIFSSYDTSTFESHYIPYIDQVIDLNNLPRKELINWNLENVYKLANGYKFSEENWSNIVKIVNGVKNMSSPTESIKIIKNCLNELIQLDNLTKNKYEKEFIKLFKTEINKRK</sequence>
<dbReference type="SUPFAM" id="SSF52540">
    <property type="entry name" value="P-loop containing nucleoside triphosphate hydrolases"/>
    <property type="match status" value="1"/>
</dbReference>
<evidence type="ECO:0000313" key="2">
    <source>
        <dbReference type="Proteomes" id="UP000005055"/>
    </source>
</evidence>
<accession>F9QEN4</accession>
<dbReference type="GeneID" id="65653757"/>
<protein>
    <submittedName>
        <fullName evidence="1">Uncharacterized protein</fullName>
    </submittedName>
</protein>
<keyword evidence="2" id="KW-1185">Reference proteome</keyword>